<proteinExistence type="inferred from homology"/>
<gene>
    <name evidence="2" type="primary">pgeF</name>
    <name evidence="2" type="ORF">KSV97_04020</name>
    <name evidence="3" type="ORF">KSW06_03985</name>
</gene>
<evidence type="ECO:0000256" key="1">
    <source>
        <dbReference type="RuleBase" id="RU361274"/>
    </source>
</evidence>
<comment type="similarity">
    <text evidence="1">Belongs to the purine nucleoside phosphorylase YfiH/LACC1 family.</text>
</comment>
<reference evidence="2 5" key="1">
    <citation type="submission" date="2021-06" db="EMBL/GenBank/DDBJ databases">
        <title>Collection of gut derived symbiotic bacterial strains cultured from healthy donors.</title>
        <authorList>
            <person name="Lin H."/>
            <person name="Littmann E."/>
            <person name="Pamer E.G."/>
        </authorList>
    </citation>
    <scope>NUCLEOTIDE SEQUENCE</scope>
    <source>
        <strain evidence="3 5">MSK.21.70</strain>
        <strain evidence="2">MSK.21.82</strain>
    </source>
</reference>
<sequence length="253" mass="28947">MKLIPWKFNNDIVEGYTVPAHIDGKLFNMSYNGIDDKQVLENRKELAKMLGTDLDHMVAPLQRHTTHYLSVNTKDGGKGIYSQKDAYLGFDALYTRDTDLTLFTFHADCCPVLLYCENQHLVAAIHSGWKGTVTEIVGKVTRHLIEDEGCNPSTIYAYVGPSIEARNFEAMDDIIDCVKKMSFDTSSFYTKKDETHYLLNSKGLIKQQLLNCGVLEEHIEVSPYCTMENDDLFFSYRKTHTKNRNISIIRLKK</sequence>
<dbReference type="AlphaFoldDB" id="A0AAW4MQL6"/>
<evidence type="ECO:0000313" key="3">
    <source>
        <dbReference type="EMBL" id="MBV3392429.1"/>
    </source>
</evidence>
<dbReference type="EMBL" id="JAHOEF010000017">
    <property type="protein sequence ID" value="MBV3382413.1"/>
    <property type="molecule type" value="Genomic_DNA"/>
</dbReference>
<dbReference type="InterPro" id="IPR003730">
    <property type="entry name" value="Cu_polyphenol_OxRdtase"/>
</dbReference>
<name>A0AAW4MQL6_9FIRM</name>
<protein>
    <recommendedName>
        <fullName evidence="1">Purine nucleoside phosphorylase</fullName>
    </recommendedName>
</protein>
<evidence type="ECO:0000313" key="2">
    <source>
        <dbReference type="EMBL" id="MBV3382413.1"/>
    </source>
</evidence>
<accession>A0AAW4MQL6</accession>
<dbReference type="Proteomes" id="UP001196408">
    <property type="component" value="Unassembled WGS sequence"/>
</dbReference>
<keyword evidence="5" id="KW-1185">Reference proteome</keyword>
<dbReference type="CDD" id="cd16833">
    <property type="entry name" value="YfiH"/>
    <property type="match status" value="1"/>
</dbReference>
<dbReference type="PANTHER" id="PTHR30616">
    <property type="entry name" value="UNCHARACTERIZED PROTEIN YFIH"/>
    <property type="match status" value="1"/>
</dbReference>
<comment type="caution">
    <text evidence="2">The sequence shown here is derived from an EMBL/GenBank/DDBJ whole genome shotgun (WGS) entry which is preliminary data.</text>
</comment>
<dbReference type="Proteomes" id="UP001197492">
    <property type="component" value="Unassembled WGS sequence"/>
</dbReference>
<dbReference type="Pfam" id="PF02578">
    <property type="entry name" value="Cu-oxidase_4"/>
    <property type="match status" value="1"/>
</dbReference>
<dbReference type="PANTHER" id="PTHR30616:SF2">
    <property type="entry name" value="PURINE NUCLEOSIDE PHOSPHORYLASE LACC1"/>
    <property type="match status" value="1"/>
</dbReference>
<dbReference type="EMBL" id="JAHOEL010000017">
    <property type="protein sequence ID" value="MBV3392429.1"/>
    <property type="molecule type" value="Genomic_DNA"/>
</dbReference>
<organism evidence="2 4">
    <name type="scientific">Catenibacterium mitsuokai</name>
    <dbReference type="NCBI Taxonomy" id="100886"/>
    <lineage>
        <taxon>Bacteria</taxon>
        <taxon>Bacillati</taxon>
        <taxon>Bacillota</taxon>
        <taxon>Erysipelotrichia</taxon>
        <taxon>Erysipelotrichales</taxon>
        <taxon>Coprobacillaceae</taxon>
        <taxon>Catenibacterium</taxon>
    </lineage>
</organism>
<dbReference type="RefSeq" id="WP_217747354.1">
    <property type="nucleotide sequence ID" value="NZ_JAHOEB010000017.1"/>
</dbReference>
<dbReference type="NCBIfam" id="TIGR00726">
    <property type="entry name" value="peptidoglycan editing factor PgeF"/>
    <property type="match status" value="1"/>
</dbReference>
<evidence type="ECO:0000313" key="5">
    <source>
        <dbReference type="Proteomes" id="UP001197492"/>
    </source>
</evidence>
<evidence type="ECO:0000313" key="4">
    <source>
        <dbReference type="Proteomes" id="UP001196408"/>
    </source>
</evidence>
<dbReference type="GO" id="GO:0005507">
    <property type="term" value="F:copper ion binding"/>
    <property type="evidence" value="ECO:0007669"/>
    <property type="project" value="TreeGrafter"/>
</dbReference>